<organism evidence="4 5">
    <name type="scientific">Dipteronia dyeriana</name>
    <dbReference type="NCBI Taxonomy" id="168575"/>
    <lineage>
        <taxon>Eukaryota</taxon>
        <taxon>Viridiplantae</taxon>
        <taxon>Streptophyta</taxon>
        <taxon>Embryophyta</taxon>
        <taxon>Tracheophyta</taxon>
        <taxon>Spermatophyta</taxon>
        <taxon>Magnoliopsida</taxon>
        <taxon>eudicotyledons</taxon>
        <taxon>Gunneridae</taxon>
        <taxon>Pentapetalae</taxon>
        <taxon>rosids</taxon>
        <taxon>malvids</taxon>
        <taxon>Sapindales</taxon>
        <taxon>Sapindaceae</taxon>
        <taxon>Hippocastanoideae</taxon>
        <taxon>Acereae</taxon>
        <taxon>Dipteronia</taxon>
    </lineage>
</organism>
<evidence type="ECO:0000313" key="5">
    <source>
        <dbReference type="Proteomes" id="UP001280121"/>
    </source>
</evidence>
<sequence length="354" mass="40201">MGFDSQLCFVNDNLSMFPLQKAVIHGHGDVIRELLSACPESLQKLITSKKETVFHLAAKNYKCDAFQVLLKEAKKLNQEHLLDEQDDEGNTVLHIAVRNQLLPIVTKLVETDSFTTQVNAMNKKGETAMDLYNRIRCLSSGQIGNILQIAGGREAFALVRQQPSSTVITETSPWRFLQTKNVLLVIFATFIGLAFTVIFSLQSFIHTDNHNSNASEFVFEFKDVATGELPITFYIISSNTVAFTTSTAGILKLLLYYSRPYGHFMLLPGITNFFHYVLLAYYIMRKFFVSVASHYLSSYSLMWILVLSFIFYGALIICIAKCLLMRSHKFTKWLQRKCFEINLLVSQQQKVAPV</sequence>
<name>A0AAD9X5Y5_9ROSI</name>
<protein>
    <recommendedName>
        <fullName evidence="6">Ankyrin repeat-containing protein</fullName>
    </recommendedName>
</protein>
<feature type="transmembrane region" description="Helical" evidence="3">
    <location>
        <begin position="231"/>
        <end position="257"/>
    </location>
</feature>
<evidence type="ECO:0000256" key="3">
    <source>
        <dbReference type="SAM" id="Phobius"/>
    </source>
</evidence>
<dbReference type="InterPro" id="IPR002110">
    <property type="entry name" value="Ankyrin_rpt"/>
</dbReference>
<dbReference type="InterPro" id="IPR036770">
    <property type="entry name" value="Ankyrin_rpt-contain_sf"/>
</dbReference>
<keyword evidence="1" id="KW-0677">Repeat</keyword>
<accession>A0AAD9X5Y5</accession>
<keyword evidence="5" id="KW-1185">Reference proteome</keyword>
<dbReference type="PANTHER" id="PTHR24186">
    <property type="entry name" value="PROTEIN PHOSPHATASE 1 REGULATORY SUBUNIT"/>
    <property type="match status" value="1"/>
</dbReference>
<comment type="caution">
    <text evidence="4">The sequence shown here is derived from an EMBL/GenBank/DDBJ whole genome shotgun (WGS) entry which is preliminary data.</text>
</comment>
<reference evidence="4" key="1">
    <citation type="journal article" date="2023" name="Plant J.">
        <title>Genome sequences and population genomics provide insights into the demographic history, inbreeding, and mutation load of two 'living fossil' tree species of Dipteronia.</title>
        <authorList>
            <person name="Feng Y."/>
            <person name="Comes H.P."/>
            <person name="Chen J."/>
            <person name="Zhu S."/>
            <person name="Lu R."/>
            <person name="Zhang X."/>
            <person name="Li P."/>
            <person name="Qiu J."/>
            <person name="Olsen K.M."/>
            <person name="Qiu Y."/>
        </authorList>
    </citation>
    <scope>NUCLEOTIDE SEQUENCE</scope>
    <source>
        <strain evidence="4">KIB01</strain>
    </source>
</reference>
<keyword evidence="2" id="KW-0040">ANK repeat</keyword>
<dbReference type="Gene3D" id="1.25.40.20">
    <property type="entry name" value="Ankyrin repeat-containing domain"/>
    <property type="match status" value="1"/>
</dbReference>
<dbReference type="EMBL" id="JANJYI010000004">
    <property type="protein sequence ID" value="KAK2653418.1"/>
    <property type="molecule type" value="Genomic_DNA"/>
</dbReference>
<dbReference type="GO" id="GO:0005886">
    <property type="term" value="C:plasma membrane"/>
    <property type="evidence" value="ECO:0007669"/>
    <property type="project" value="TreeGrafter"/>
</dbReference>
<gene>
    <name evidence="4" type="ORF">Ddye_013274</name>
</gene>
<feature type="transmembrane region" description="Helical" evidence="3">
    <location>
        <begin position="264"/>
        <end position="283"/>
    </location>
</feature>
<evidence type="ECO:0008006" key="6">
    <source>
        <dbReference type="Google" id="ProtNLM"/>
    </source>
</evidence>
<evidence type="ECO:0000256" key="2">
    <source>
        <dbReference type="ARBA" id="ARBA00023043"/>
    </source>
</evidence>
<dbReference type="Proteomes" id="UP001280121">
    <property type="component" value="Unassembled WGS sequence"/>
</dbReference>
<feature type="transmembrane region" description="Helical" evidence="3">
    <location>
        <begin position="303"/>
        <end position="324"/>
    </location>
</feature>
<keyword evidence="3" id="KW-0472">Membrane</keyword>
<dbReference type="AlphaFoldDB" id="A0AAD9X5Y5"/>
<evidence type="ECO:0000313" key="4">
    <source>
        <dbReference type="EMBL" id="KAK2653418.1"/>
    </source>
</evidence>
<keyword evidence="3" id="KW-1133">Transmembrane helix</keyword>
<evidence type="ECO:0000256" key="1">
    <source>
        <dbReference type="ARBA" id="ARBA00022737"/>
    </source>
</evidence>
<feature type="transmembrane region" description="Helical" evidence="3">
    <location>
        <begin position="182"/>
        <end position="205"/>
    </location>
</feature>
<keyword evidence="3" id="KW-0812">Transmembrane</keyword>
<dbReference type="SMART" id="SM00248">
    <property type="entry name" value="ANK"/>
    <property type="match status" value="3"/>
</dbReference>
<dbReference type="SUPFAM" id="SSF48403">
    <property type="entry name" value="Ankyrin repeat"/>
    <property type="match status" value="1"/>
</dbReference>
<dbReference type="PANTHER" id="PTHR24186:SF38">
    <property type="entry name" value="ANKYRIN REPEAT FAMILY PROTEIN"/>
    <property type="match status" value="1"/>
</dbReference>
<proteinExistence type="predicted"/>